<dbReference type="SUPFAM" id="SSF51905">
    <property type="entry name" value="FAD/NAD(P)-binding domain"/>
    <property type="match status" value="1"/>
</dbReference>
<feature type="domain" description="FAD dependent oxidoreductase" evidence="2">
    <location>
        <begin position="3"/>
        <end position="363"/>
    </location>
</feature>
<protein>
    <submittedName>
        <fullName evidence="3">FAD-binding oxidoreductase</fullName>
    </submittedName>
</protein>
<dbReference type="InterPro" id="IPR006076">
    <property type="entry name" value="FAD-dep_OxRdtase"/>
</dbReference>
<keyword evidence="4" id="KW-1185">Reference proteome</keyword>
<dbReference type="InterPro" id="IPR036188">
    <property type="entry name" value="FAD/NAD-bd_sf"/>
</dbReference>
<organism evidence="3 4">
    <name type="scientific">Thauera sedimentorum</name>
    <dbReference type="NCBI Taxonomy" id="2767595"/>
    <lineage>
        <taxon>Bacteria</taxon>
        <taxon>Pseudomonadati</taxon>
        <taxon>Pseudomonadota</taxon>
        <taxon>Betaproteobacteria</taxon>
        <taxon>Rhodocyclales</taxon>
        <taxon>Zoogloeaceae</taxon>
        <taxon>Thauera</taxon>
    </lineage>
</organism>
<accession>A0ABR9B636</accession>
<dbReference type="Gene3D" id="3.30.9.10">
    <property type="entry name" value="D-Amino Acid Oxidase, subunit A, domain 2"/>
    <property type="match status" value="1"/>
</dbReference>
<keyword evidence="1" id="KW-0560">Oxidoreductase</keyword>
<dbReference type="PANTHER" id="PTHR13847:SF287">
    <property type="entry name" value="FAD-DEPENDENT OXIDOREDUCTASE DOMAIN-CONTAINING PROTEIN 1"/>
    <property type="match status" value="1"/>
</dbReference>
<comment type="caution">
    <text evidence="3">The sequence shown here is derived from an EMBL/GenBank/DDBJ whole genome shotgun (WGS) entry which is preliminary data.</text>
</comment>
<dbReference type="SUPFAM" id="SSF54373">
    <property type="entry name" value="FAD-linked reductases, C-terminal domain"/>
    <property type="match status" value="1"/>
</dbReference>
<gene>
    <name evidence="3" type="ORF">IFO67_02995</name>
</gene>
<evidence type="ECO:0000256" key="1">
    <source>
        <dbReference type="ARBA" id="ARBA00023002"/>
    </source>
</evidence>
<evidence type="ECO:0000313" key="4">
    <source>
        <dbReference type="Proteomes" id="UP000603602"/>
    </source>
</evidence>
<reference evidence="4" key="1">
    <citation type="submission" date="2023-07" db="EMBL/GenBank/DDBJ databases">
        <title>Thauera sp. CAU 1555 isolated from sand of Yaerae Beach.</title>
        <authorList>
            <person name="Kim W."/>
        </authorList>
    </citation>
    <scope>NUCLEOTIDE SEQUENCE [LARGE SCALE GENOMIC DNA]</scope>
    <source>
        <strain evidence="4">CAU 1555</strain>
    </source>
</reference>
<name>A0ABR9B636_9RHOO</name>
<dbReference type="Gene3D" id="3.50.50.60">
    <property type="entry name" value="FAD/NAD(P)-binding domain"/>
    <property type="match status" value="1"/>
</dbReference>
<evidence type="ECO:0000259" key="2">
    <source>
        <dbReference type="Pfam" id="PF01266"/>
    </source>
</evidence>
<dbReference type="Pfam" id="PF01266">
    <property type="entry name" value="DAO"/>
    <property type="match status" value="1"/>
</dbReference>
<proteinExistence type="predicted"/>
<dbReference type="Proteomes" id="UP000603602">
    <property type="component" value="Unassembled WGS sequence"/>
</dbReference>
<dbReference type="PANTHER" id="PTHR13847">
    <property type="entry name" value="SARCOSINE DEHYDROGENASE-RELATED"/>
    <property type="match status" value="1"/>
</dbReference>
<dbReference type="RefSeq" id="WP_187716660.1">
    <property type="nucleotide sequence ID" value="NZ_JACTAH010000001.1"/>
</dbReference>
<dbReference type="EMBL" id="JACYTO010000001">
    <property type="protein sequence ID" value="MBD8501841.1"/>
    <property type="molecule type" value="Genomic_DNA"/>
</dbReference>
<sequence>MRDIVVIGGGVLGAAVAWALSRRGLGERVLVLERSQPASGATSRAAALVTLLRDDPAMVELARETLRAIAVLEDEAEEVGRRQVGSLHVGAAGQGEALDALAARCSSLGIEVCRIGRDQVLARAGWLEPDAIEGGVFVPDDCYVEPYLLCTAYLRAASRRGVRLMTGVEARAIHHADGKVEGVELTDGSRIAARVVVNAAGPWANLLSADAGLPLPMAPVRSHYWITEPTSAVERGGPIVFLSEIRAYARPEVGALLFGIREQRPVAADPRGLPADLGGFVFDARDPEGWESLAEGAADLARYFPGVETLGMAHYISGPSNYTPDGKLIVGADPALDGLYVASGCNGSGITFSGGIGRLIAEMVCQEPTFVPATAFAPARLGMFDPFSPQFLAACAAARARKSAG</sequence>
<evidence type="ECO:0000313" key="3">
    <source>
        <dbReference type="EMBL" id="MBD8501841.1"/>
    </source>
</evidence>